<sequence length="353" mass="39755">MKVHIMDLNPGDRLRTDVFNHSGVLILDKEKELTNESIVKLLQHGIDYIDILPQPTVVTEVDNGFTSPMMLSDQVLHVKPSFDKAIDGFELMFLEALSTGSFDNSQVDEVLEPIVNQLVGQKDVISLLLVLNDKDNYTYNHSMQVGMLSYYIATWLGYPKDEAYIIGKAGYLIDIGKSKVPQEILTKPGKLTPEEFEQVKRHTEYGHDIILKSTGDELLALIALQHHEREDGSGYPHGLSEKEIHPYAKITAVADVYTAMTSNRVYQSKQEFLTVLRELNSLSFGKLSAEPTQLLIKHLLPNFIGKKVTLSNGESGSIVMTNQTDFFRPLVQTNSKFIDLSKERDIIISEIFL</sequence>
<comment type="caution">
    <text evidence="2">The sequence shown here is derived from an EMBL/GenBank/DDBJ whole genome shotgun (WGS) entry which is preliminary data.</text>
</comment>
<dbReference type="PROSITE" id="PS51832">
    <property type="entry name" value="HD_GYP"/>
    <property type="match status" value="1"/>
</dbReference>
<dbReference type="SMART" id="SM00471">
    <property type="entry name" value="HDc"/>
    <property type="match status" value="1"/>
</dbReference>
<dbReference type="RefSeq" id="WP_182535020.1">
    <property type="nucleotide sequence ID" value="NZ_JACJIP010000007.1"/>
</dbReference>
<dbReference type="Pfam" id="PF13487">
    <property type="entry name" value="HD_5"/>
    <property type="match status" value="1"/>
</dbReference>
<reference evidence="2 3" key="1">
    <citation type="submission" date="2020-08" db="EMBL/GenBank/DDBJ databases">
        <title>Genomic Encyclopedia of Type Strains, Phase III (KMG-III): the genomes of soil and plant-associated and newly described type strains.</title>
        <authorList>
            <person name="Whitman W."/>
        </authorList>
    </citation>
    <scope>NUCLEOTIDE SEQUENCE [LARGE SCALE GENOMIC DNA]</scope>
    <source>
        <strain evidence="2 3">CECT 8693</strain>
    </source>
</reference>
<dbReference type="SUPFAM" id="SSF109604">
    <property type="entry name" value="HD-domain/PDEase-like"/>
    <property type="match status" value="1"/>
</dbReference>
<dbReference type="CDD" id="cd00077">
    <property type="entry name" value="HDc"/>
    <property type="match status" value="1"/>
</dbReference>
<dbReference type="PANTHER" id="PTHR43155">
    <property type="entry name" value="CYCLIC DI-GMP PHOSPHODIESTERASE PA4108-RELATED"/>
    <property type="match status" value="1"/>
</dbReference>
<dbReference type="InterPro" id="IPR037522">
    <property type="entry name" value="HD_GYP_dom"/>
</dbReference>
<evidence type="ECO:0000313" key="2">
    <source>
        <dbReference type="EMBL" id="MBA9085085.1"/>
    </source>
</evidence>
<proteinExistence type="predicted"/>
<dbReference type="Proteomes" id="UP000567067">
    <property type="component" value="Unassembled WGS sequence"/>
</dbReference>
<dbReference type="PANTHER" id="PTHR43155:SF2">
    <property type="entry name" value="CYCLIC DI-GMP PHOSPHODIESTERASE PA4108"/>
    <property type="match status" value="1"/>
</dbReference>
<name>A0A7W3XR43_9BACL</name>
<organism evidence="2 3">
    <name type="scientific">Fontibacillus solani</name>
    <dbReference type="NCBI Taxonomy" id="1572857"/>
    <lineage>
        <taxon>Bacteria</taxon>
        <taxon>Bacillati</taxon>
        <taxon>Bacillota</taxon>
        <taxon>Bacilli</taxon>
        <taxon>Bacillales</taxon>
        <taxon>Paenibacillaceae</taxon>
        <taxon>Fontibacillus</taxon>
    </lineage>
</organism>
<feature type="domain" description="HD-GYP" evidence="1">
    <location>
        <begin position="116"/>
        <end position="311"/>
    </location>
</feature>
<dbReference type="EMBL" id="JACJIP010000007">
    <property type="protein sequence ID" value="MBA9085085.1"/>
    <property type="molecule type" value="Genomic_DNA"/>
</dbReference>
<evidence type="ECO:0000259" key="1">
    <source>
        <dbReference type="PROSITE" id="PS51832"/>
    </source>
</evidence>
<dbReference type="Gene3D" id="1.10.3210.10">
    <property type="entry name" value="Hypothetical protein af1432"/>
    <property type="match status" value="1"/>
</dbReference>
<protein>
    <submittedName>
        <fullName evidence="2">HD-GYP domain-containing protein (C-di-GMP phosphodiesterase class II)</fullName>
    </submittedName>
</protein>
<keyword evidence="3" id="KW-1185">Reference proteome</keyword>
<dbReference type="AlphaFoldDB" id="A0A7W3XR43"/>
<evidence type="ECO:0000313" key="3">
    <source>
        <dbReference type="Proteomes" id="UP000567067"/>
    </source>
</evidence>
<accession>A0A7W3XR43</accession>
<dbReference type="InterPro" id="IPR003607">
    <property type="entry name" value="HD/PDEase_dom"/>
</dbReference>
<gene>
    <name evidence="2" type="ORF">FHR92_001547</name>
</gene>